<feature type="compositionally biased region" description="Low complexity" evidence="1">
    <location>
        <begin position="99"/>
        <end position="114"/>
    </location>
</feature>
<comment type="caution">
    <text evidence="2">The sequence shown here is derived from an EMBL/GenBank/DDBJ whole genome shotgun (WGS) entry which is preliminary data.</text>
</comment>
<feature type="region of interest" description="Disordered" evidence="1">
    <location>
        <begin position="92"/>
        <end position="114"/>
    </location>
</feature>
<dbReference type="AlphaFoldDB" id="A0A448WVF4"/>
<organism evidence="2 3">
    <name type="scientific">Protopolystoma xenopodis</name>
    <dbReference type="NCBI Taxonomy" id="117903"/>
    <lineage>
        <taxon>Eukaryota</taxon>
        <taxon>Metazoa</taxon>
        <taxon>Spiralia</taxon>
        <taxon>Lophotrochozoa</taxon>
        <taxon>Platyhelminthes</taxon>
        <taxon>Monogenea</taxon>
        <taxon>Polyopisthocotylea</taxon>
        <taxon>Polystomatidea</taxon>
        <taxon>Polystomatidae</taxon>
        <taxon>Protopolystoma</taxon>
    </lineage>
</organism>
<keyword evidence="3" id="KW-1185">Reference proteome</keyword>
<evidence type="ECO:0000256" key="1">
    <source>
        <dbReference type="SAM" id="MobiDB-lite"/>
    </source>
</evidence>
<evidence type="ECO:0000313" key="2">
    <source>
        <dbReference type="EMBL" id="VEL21224.1"/>
    </source>
</evidence>
<evidence type="ECO:0000313" key="3">
    <source>
        <dbReference type="Proteomes" id="UP000784294"/>
    </source>
</evidence>
<dbReference type="EMBL" id="CAAALY010050226">
    <property type="protein sequence ID" value="VEL21224.1"/>
    <property type="molecule type" value="Genomic_DNA"/>
</dbReference>
<sequence>MNGLHGLEVPARRAIHQLEATIRFINISTNLPTDLIGLSQLIGEPMQVDDATLAALASLPPASACELRLDFLQRFLSLEELGTASNATAGASGAGVGPGASSASGPTANQSAGSSSGSLSASAAAATSAVAAVTSVPGGASFGTGQVVVGVLMTLEVIRNSPASLLLNIRFISRGIINLLSRHLSNLRLMRACAGFLRGLLNRFPADASPRQKLTTQPELVEIYTTWLKVIQEAFNLPGDG</sequence>
<name>A0A448WVF4_9PLAT</name>
<dbReference type="Proteomes" id="UP000784294">
    <property type="component" value="Unassembled WGS sequence"/>
</dbReference>
<proteinExistence type="predicted"/>
<reference evidence="2" key="1">
    <citation type="submission" date="2018-11" db="EMBL/GenBank/DDBJ databases">
        <authorList>
            <consortium name="Pathogen Informatics"/>
        </authorList>
    </citation>
    <scope>NUCLEOTIDE SEQUENCE</scope>
</reference>
<gene>
    <name evidence="2" type="ORF">PXEA_LOCUS14664</name>
</gene>
<protein>
    <submittedName>
        <fullName evidence="2">Uncharacterized protein</fullName>
    </submittedName>
</protein>
<accession>A0A448WVF4</accession>